<reference evidence="4 5" key="1">
    <citation type="submission" date="2023-03" db="EMBL/GenBank/DDBJ databases">
        <title>Bacillus Genome Sequencing.</title>
        <authorList>
            <person name="Dunlap C."/>
        </authorList>
    </citation>
    <scope>NUCLEOTIDE SEQUENCE [LARGE SCALE GENOMIC DNA]</scope>
    <source>
        <strain evidence="4 5">NRS-38</strain>
    </source>
</reference>
<comment type="caution">
    <text evidence="4">The sequence shown here is derived from an EMBL/GenBank/DDBJ whole genome shotgun (WGS) entry which is preliminary data.</text>
</comment>
<feature type="coiled-coil region" evidence="1">
    <location>
        <begin position="317"/>
        <end position="344"/>
    </location>
</feature>
<dbReference type="EMBL" id="JARTLI010000027">
    <property type="protein sequence ID" value="MED5052558.1"/>
    <property type="molecule type" value="Genomic_DNA"/>
</dbReference>
<organism evidence="4 5">
    <name type="scientific">Anoxybacteroides rupiense</name>
    <dbReference type="NCBI Taxonomy" id="311460"/>
    <lineage>
        <taxon>Bacteria</taxon>
        <taxon>Bacillati</taxon>
        <taxon>Bacillota</taxon>
        <taxon>Bacilli</taxon>
        <taxon>Bacillales</taxon>
        <taxon>Anoxybacillaceae</taxon>
        <taxon>Anoxybacteroides</taxon>
    </lineage>
</organism>
<dbReference type="PROSITE" id="PS51272">
    <property type="entry name" value="SLH"/>
    <property type="match status" value="3"/>
</dbReference>
<keyword evidence="1" id="KW-0175">Coiled coil</keyword>
<dbReference type="RefSeq" id="WP_328218753.1">
    <property type="nucleotide sequence ID" value="NZ_JARTLI010000027.1"/>
</dbReference>
<sequence>MKKGLIAGISLITMTMSMYTPVQAAETKKDFSDVSPSFWAYNEIMKMKEQGVIKGYEDGTFKPNNAIRRDHVAVLLARSLDLPAVEPAEKFKDVPSDYVYADEIRKVQQANIFDGTDGKFRPTEYLTRAQMAKVLARAFNLQKKANYDFPDTDNHWAKEYVRALYSNGITFGSGGYFKPEEKVTRAQYASFLYRALNIDPNFDPTPIPNDPTPANKVETIIQDNPNLFEKNIEVADYVEKGPLLMKMLTEGLTFVESTNLKFYDRIDFSLYLKNPNYKPVKKQMPYELMYYDQDGKTFFITYDFRSDSAHHLAKDWMKLSASELAQLESKIDQKVQEARTAEKNGEYFPGNGEFVKVGNYKVRIGVNSFMEFMSIEAKYLG</sequence>
<evidence type="ECO:0000313" key="5">
    <source>
        <dbReference type="Proteomes" id="UP001339962"/>
    </source>
</evidence>
<proteinExistence type="predicted"/>
<dbReference type="PANTHER" id="PTHR43308:SF5">
    <property type="entry name" value="S-LAYER PROTEIN _ PEPTIDOGLYCAN ENDO-BETA-N-ACETYLGLUCOSAMINIDASE"/>
    <property type="match status" value="1"/>
</dbReference>
<feature type="chain" id="PRO_5044800757" evidence="2">
    <location>
        <begin position="25"/>
        <end position="381"/>
    </location>
</feature>
<name>A0ABD5IXJ6_9BACL</name>
<evidence type="ECO:0000313" key="4">
    <source>
        <dbReference type="EMBL" id="MED5052558.1"/>
    </source>
</evidence>
<gene>
    <name evidence="4" type="ORF">P9850_12095</name>
</gene>
<dbReference type="InterPro" id="IPR001119">
    <property type="entry name" value="SLH_dom"/>
</dbReference>
<evidence type="ECO:0000256" key="2">
    <source>
        <dbReference type="SAM" id="SignalP"/>
    </source>
</evidence>
<dbReference type="PANTHER" id="PTHR43308">
    <property type="entry name" value="OUTER MEMBRANE PROTEIN ALPHA-RELATED"/>
    <property type="match status" value="1"/>
</dbReference>
<keyword evidence="2" id="KW-0732">Signal</keyword>
<accession>A0ABD5IXJ6</accession>
<dbReference type="Proteomes" id="UP001339962">
    <property type="component" value="Unassembled WGS sequence"/>
</dbReference>
<feature type="domain" description="SLH" evidence="3">
    <location>
        <begin position="91"/>
        <end position="143"/>
    </location>
</feature>
<dbReference type="AlphaFoldDB" id="A0ABD5IXJ6"/>
<feature type="domain" description="SLH" evidence="3">
    <location>
        <begin position="27"/>
        <end position="90"/>
    </location>
</feature>
<protein>
    <submittedName>
        <fullName evidence="4">S-layer homology domain-containing protein</fullName>
    </submittedName>
</protein>
<dbReference type="Pfam" id="PF00395">
    <property type="entry name" value="SLH"/>
    <property type="match status" value="3"/>
</dbReference>
<dbReference type="InterPro" id="IPR051465">
    <property type="entry name" value="Cell_Envelope_Struct_Comp"/>
</dbReference>
<feature type="signal peptide" evidence="2">
    <location>
        <begin position="1"/>
        <end position="24"/>
    </location>
</feature>
<evidence type="ECO:0000256" key="1">
    <source>
        <dbReference type="SAM" id="Coils"/>
    </source>
</evidence>
<feature type="domain" description="SLH" evidence="3">
    <location>
        <begin position="144"/>
        <end position="206"/>
    </location>
</feature>
<evidence type="ECO:0000259" key="3">
    <source>
        <dbReference type="PROSITE" id="PS51272"/>
    </source>
</evidence>